<evidence type="ECO:0000256" key="2">
    <source>
        <dbReference type="ARBA" id="ARBA00023015"/>
    </source>
</evidence>
<dbReference type="InterPro" id="IPR036390">
    <property type="entry name" value="WH_DNA-bd_sf"/>
</dbReference>
<organism evidence="9">
    <name type="scientific">Pinguiococcus pyrenoidosus</name>
    <dbReference type="NCBI Taxonomy" id="172671"/>
    <lineage>
        <taxon>Eukaryota</taxon>
        <taxon>Sar</taxon>
        <taxon>Stramenopiles</taxon>
        <taxon>Ochrophyta</taxon>
        <taxon>Pinguiophyceae</taxon>
        <taxon>Pinguiochrysidales</taxon>
        <taxon>Pinguiochrysidaceae</taxon>
        <taxon>Pinguiococcus</taxon>
    </lineage>
</organism>
<dbReference type="PANTHER" id="PTHR10015">
    <property type="entry name" value="HEAT SHOCK TRANSCRIPTION FACTOR"/>
    <property type="match status" value="1"/>
</dbReference>
<feature type="domain" description="HSF-type DNA-binding" evidence="8">
    <location>
        <begin position="21"/>
        <end position="123"/>
    </location>
</feature>
<evidence type="ECO:0000256" key="6">
    <source>
        <dbReference type="RuleBase" id="RU004020"/>
    </source>
</evidence>
<dbReference type="Pfam" id="PF00447">
    <property type="entry name" value="HSF_DNA-bind"/>
    <property type="match status" value="1"/>
</dbReference>
<dbReference type="GO" id="GO:0005634">
    <property type="term" value="C:nucleus"/>
    <property type="evidence" value="ECO:0007669"/>
    <property type="project" value="UniProtKB-SubCell"/>
</dbReference>
<comment type="similarity">
    <text evidence="6">Belongs to the HSF family.</text>
</comment>
<dbReference type="GO" id="GO:0043565">
    <property type="term" value="F:sequence-specific DNA binding"/>
    <property type="evidence" value="ECO:0007669"/>
    <property type="project" value="InterPro"/>
</dbReference>
<dbReference type="GO" id="GO:0003700">
    <property type="term" value="F:DNA-binding transcription factor activity"/>
    <property type="evidence" value="ECO:0007669"/>
    <property type="project" value="InterPro"/>
</dbReference>
<accession>A0A7R9U1Y2</accession>
<evidence type="ECO:0000256" key="5">
    <source>
        <dbReference type="ARBA" id="ARBA00023242"/>
    </source>
</evidence>
<dbReference type="AlphaFoldDB" id="A0A7R9U1Y2"/>
<dbReference type="SMART" id="SM00415">
    <property type="entry name" value="HSF"/>
    <property type="match status" value="1"/>
</dbReference>
<dbReference type="InterPro" id="IPR036388">
    <property type="entry name" value="WH-like_DNA-bd_sf"/>
</dbReference>
<dbReference type="SUPFAM" id="SSF46785">
    <property type="entry name" value="Winged helix' DNA-binding domain"/>
    <property type="match status" value="1"/>
</dbReference>
<evidence type="ECO:0000313" key="9">
    <source>
        <dbReference type="EMBL" id="CAD8252076.1"/>
    </source>
</evidence>
<keyword evidence="4" id="KW-0804">Transcription</keyword>
<name>A0A7R9U1Y2_9STRA</name>
<keyword evidence="3" id="KW-0238">DNA-binding</keyword>
<protein>
    <recommendedName>
        <fullName evidence="8">HSF-type DNA-binding domain-containing protein</fullName>
    </recommendedName>
</protein>
<proteinExistence type="inferred from homology"/>
<dbReference type="Gene3D" id="1.10.10.10">
    <property type="entry name" value="Winged helix-like DNA-binding domain superfamily/Winged helix DNA-binding domain"/>
    <property type="match status" value="1"/>
</dbReference>
<evidence type="ECO:0000256" key="7">
    <source>
        <dbReference type="SAM" id="Coils"/>
    </source>
</evidence>
<comment type="subcellular location">
    <subcellularLocation>
        <location evidence="1">Nucleus</location>
    </subcellularLocation>
</comment>
<dbReference type="PRINTS" id="PR00056">
    <property type="entry name" value="HSFDOMAIN"/>
</dbReference>
<keyword evidence="7" id="KW-0175">Coiled coil</keyword>
<keyword evidence="2" id="KW-0805">Transcription regulation</keyword>
<reference evidence="9" key="1">
    <citation type="submission" date="2021-01" db="EMBL/GenBank/DDBJ databases">
        <authorList>
            <person name="Corre E."/>
            <person name="Pelletier E."/>
            <person name="Niang G."/>
            <person name="Scheremetjew M."/>
            <person name="Finn R."/>
            <person name="Kale V."/>
            <person name="Holt S."/>
            <person name="Cochrane G."/>
            <person name="Meng A."/>
            <person name="Brown T."/>
            <person name="Cohen L."/>
        </authorList>
    </citation>
    <scope>NUCLEOTIDE SEQUENCE</scope>
    <source>
        <strain evidence="9">CCMP2078</strain>
    </source>
</reference>
<evidence type="ECO:0000256" key="3">
    <source>
        <dbReference type="ARBA" id="ARBA00023125"/>
    </source>
</evidence>
<feature type="coiled-coil region" evidence="7">
    <location>
        <begin position="149"/>
        <end position="176"/>
    </location>
</feature>
<dbReference type="EMBL" id="HBEA01002114">
    <property type="protein sequence ID" value="CAD8252076.1"/>
    <property type="molecule type" value="Transcribed_RNA"/>
</dbReference>
<keyword evidence="5" id="KW-0539">Nucleus</keyword>
<sequence>MENQPNAQKPAAPAGKKNLFDQPVFLRKTFKMIDECPADIGGWSREGTTFLVKDPEVFAAKIIPQFFRHSNFSSFVRQLNFYGFRKIKSDALLNTPQEKLWWEFRHDYFQQGKPWLLSEIKRTNYSAQTEENKDVADIRREMGVLKGKIEEVSANIEKLKDIVKDLSKAREAQAAEAASTSKKRKLHATDRTHCERCGHTLGGVDAAEDGADEKGLIGPEPMLRSPSEDSFGQGIVKPESPLMSLESFDMSDLGDLYMDSDDDLVSSLLSTDFDGSLTPSWDGEIAEEEMTKPEKARVPNDAGSMSRLIEMLPPAMQSKLVNKLAEDLQQMQLAKIEQAQDSSRLATPPAPLTPFAAKGQDAFAGRPEIAVPLATAALGAFLAIASNPQQAAAPAFGGPGAQPVQA</sequence>
<dbReference type="PANTHER" id="PTHR10015:SF206">
    <property type="entry name" value="HSF-TYPE DNA-BINDING DOMAIN-CONTAINING PROTEIN"/>
    <property type="match status" value="1"/>
</dbReference>
<dbReference type="FunFam" id="1.10.10.10:FF:000027">
    <property type="entry name" value="Heat shock transcription factor 1"/>
    <property type="match status" value="1"/>
</dbReference>
<evidence type="ECO:0000256" key="1">
    <source>
        <dbReference type="ARBA" id="ARBA00004123"/>
    </source>
</evidence>
<gene>
    <name evidence="9" type="ORF">PPYR1160_LOCUS1568</name>
</gene>
<evidence type="ECO:0000259" key="8">
    <source>
        <dbReference type="SMART" id="SM00415"/>
    </source>
</evidence>
<evidence type="ECO:0000256" key="4">
    <source>
        <dbReference type="ARBA" id="ARBA00023163"/>
    </source>
</evidence>
<dbReference type="InterPro" id="IPR000232">
    <property type="entry name" value="HSF_DNA-bd"/>
</dbReference>